<proteinExistence type="predicted"/>
<dbReference type="InterPro" id="IPR036728">
    <property type="entry name" value="PBP_GOBP_sf"/>
</dbReference>
<accession>A0AAN7P7U7</accession>
<feature type="chain" id="PRO_5042929889" evidence="1">
    <location>
        <begin position="20"/>
        <end position="134"/>
    </location>
</feature>
<dbReference type="SUPFAM" id="SSF47565">
    <property type="entry name" value="Insect pheromone/odorant-binding proteins"/>
    <property type="match status" value="1"/>
</dbReference>
<dbReference type="Proteomes" id="UP001353858">
    <property type="component" value="Unassembled WGS sequence"/>
</dbReference>
<dbReference type="InterPro" id="IPR006170">
    <property type="entry name" value="PBP/GOBP"/>
</dbReference>
<keyword evidence="3" id="KW-1185">Reference proteome</keyword>
<organism evidence="2 3">
    <name type="scientific">Aquatica leii</name>
    <dbReference type="NCBI Taxonomy" id="1421715"/>
    <lineage>
        <taxon>Eukaryota</taxon>
        <taxon>Metazoa</taxon>
        <taxon>Ecdysozoa</taxon>
        <taxon>Arthropoda</taxon>
        <taxon>Hexapoda</taxon>
        <taxon>Insecta</taxon>
        <taxon>Pterygota</taxon>
        <taxon>Neoptera</taxon>
        <taxon>Endopterygota</taxon>
        <taxon>Coleoptera</taxon>
        <taxon>Polyphaga</taxon>
        <taxon>Elateriformia</taxon>
        <taxon>Elateroidea</taxon>
        <taxon>Lampyridae</taxon>
        <taxon>Luciolinae</taxon>
        <taxon>Aquatica</taxon>
    </lineage>
</organism>
<gene>
    <name evidence="2" type="ORF">RN001_011383</name>
</gene>
<dbReference type="GO" id="GO:0005549">
    <property type="term" value="F:odorant binding"/>
    <property type="evidence" value="ECO:0007669"/>
    <property type="project" value="InterPro"/>
</dbReference>
<dbReference type="EMBL" id="JARPUR010000004">
    <property type="protein sequence ID" value="KAK4878877.1"/>
    <property type="molecule type" value="Genomic_DNA"/>
</dbReference>
<sequence>MFLVKFLIIFCIFAQTVLNKPFNEEDVQIWNNLIAPYNYACLIEANLTLTNADAIISEQIVQETKEVGNYFKCLYLKLGMIKPNGEIDVDVILTKTPYMTLQIVEKCKKAADVESNLSKKSNLFAACVIKTLSE</sequence>
<feature type="signal peptide" evidence="1">
    <location>
        <begin position="1"/>
        <end position="19"/>
    </location>
</feature>
<evidence type="ECO:0000313" key="2">
    <source>
        <dbReference type="EMBL" id="KAK4878877.1"/>
    </source>
</evidence>
<dbReference type="CDD" id="cd23992">
    <property type="entry name" value="PBP_GOBP"/>
    <property type="match status" value="1"/>
</dbReference>
<evidence type="ECO:0000256" key="1">
    <source>
        <dbReference type="SAM" id="SignalP"/>
    </source>
</evidence>
<dbReference type="AlphaFoldDB" id="A0AAN7P7U7"/>
<evidence type="ECO:0000313" key="3">
    <source>
        <dbReference type="Proteomes" id="UP001353858"/>
    </source>
</evidence>
<protein>
    <submittedName>
        <fullName evidence="2">Uncharacterized protein</fullName>
    </submittedName>
</protein>
<keyword evidence="1" id="KW-0732">Signal</keyword>
<dbReference type="SMART" id="SM00708">
    <property type="entry name" value="PhBP"/>
    <property type="match status" value="1"/>
</dbReference>
<dbReference type="Pfam" id="PF01395">
    <property type="entry name" value="PBP_GOBP"/>
    <property type="match status" value="1"/>
</dbReference>
<name>A0AAN7P7U7_9COLE</name>
<comment type="caution">
    <text evidence="2">The sequence shown here is derived from an EMBL/GenBank/DDBJ whole genome shotgun (WGS) entry which is preliminary data.</text>
</comment>
<reference evidence="3" key="1">
    <citation type="submission" date="2023-01" db="EMBL/GenBank/DDBJ databases">
        <title>Key to firefly adult light organ development and bioluminescence: homeobox transcription factors regulate luciferase expression and transportation to peroxisome.</title>
        <authorList>
            <person name="Fu X."/>
        </authorList>
    </citation>
    <scope>NUCLEOTIDE SEQUENCE [LARGE SCALE GENOMIC DNA]</scope>
</reference>
<dbReference type="Gene3D" id="1.10.238.20">
    <property type="entry name" value="Pheromone/general odorant binding protein domain"/>
    <property type="match status" value="1"/>
</dbReference>